<evidence type="ECO:0000259" key="9">
    <source>
        <dbReference type="Pfam" id="PF04225"/>
    </source>
</evidence>
<dbReference type="InterPro" id="IPR011055">
    <property type="entry name" value="Dup_hybrid_motif"/>
</dbReference>
<feature type="domain" description="Csd3-like second N-terminal" evidence="10">
    <location>
        <begin position="219"/>
        <end position="333"/>
    </location>
</feature>
<comment type="cofactor">
    <cofactor evidence="1">
        <name>Zn(2+)</name>
        <dbReference type="ChEBI" id="CHEBI:29105"/>
    </cofactor>
</comment>
<feature type="domain" description="M23ase beta-sheet core" evidence="8">
    <location>
        <begin position="346"/>
        <end position="442"/>
    </location>
</feature>
<dbReference type="RefSeq" id="WP_353302778.1">
    <property type="nucleotide sequence ID" value="NZ_BAABWN010000005.1"/>
</dbReference>
<reference evidence="11 12" key="1">
    <citation type="submission" date="2024-04" db="EMBL/GenBank/DDBJ databases">
        <title>Draft genome sequence of Sessilibacter corallicola NBRC 116591.</title>
        <authorList>
            <person name="Miyakawa T."/>
            <person name="Kusuya Y."/>
            <person name="Miura T."/>
        </authorList>
    </citation>
    <scope>NUCLEOTIDE SEQUENCE [LARGE SCALE GENOMIC DNA]</scope>
    <source>
        <strain evidence="11 12">KU-00831-HH</strain>
    </source>
</reference>
<dbReference type="EMBL" id="BAABWN010000005">
    <property type="protein sequence ID" value="GAA6168117.1"/>
    <property type="molecule type" value="Genomic_DNA"/>
</dbReference>
<evidence type="ECO:0000313" key="12">
    <source>
        <dbReference type="Proteomes" id="UP001465153"/>
    </source>
</evidence>
<dbReference type="PANTHER" id="PTHR21666:SF288">
    <property type="entry name" value="CELL DIVISION PROTEIN YTFB"/>
    <property type="match status" value="1"/>
</dbReference>
<dbReference type="Proteomes" id="UP001465153">
    <property type="component" value="Unassembled WGS sequence"/>
</dbReference>
<keyword evidence="12" id="KW-1185">Reference proteome</keyword>
<dbReference type="Pfam" id="PF19425">
    <property type="entry name" value="Csd3_N2"/>
    <property type="match status" value="1"/>
</dbReference>
<comment type="subcellular location">
    <subcellularLocation>
        <location evidence="2">Cell envelope</location>
    </subcellularLocation>
</comment>
<accession>A0ABQ0A8Z6</accession>
<proteinExistence type="predicted"/>
<dbReference type="InterPro" id="IPR050570">
    <property type="entry name" value="Cell_wall_metabolism_enzyme"/>
</dbReference>
<evidence type="ECO:0000313" key="11">
    <source>
        <dbReference type="EMBL" id="GAA6168117.1"/>
    </source>
</evidence>
<keyword evidence="4" id="KW-0479">Metal-binding</keyword>
<organism evidence="11 12">
    <name type="scientific">Sessilibacter corallicola</name>
    <dbReference type="NCBI Taxonomy" id="2904075"/>
    <lineage>
        <taxon>Bacteria</taxon>
        <taxon>Pseudomonadati</taxon>
        <taxon>Pseudomonadota</taxon>
        <taxon>Gammaproteobacteria</taxon>
        <taxon>Cellvibrionales</taxon>
        <taxon>Cellvibrionaceae</taxon>
        <taxon>Sessilibacter</taxon>
    </lineage>
</organism>
<keyword evidence="3" id="KW-0645">Protease</keyword>
<evidence type="ECO:0000259" key="10">
    <source>
        <dbReference type="Pfam" id="PF19425"/>
    </source>
</evidence>
<evidence type="ECO:0000256" key="5">
    <source>
        <dbReference type="ARBA" id="ARBA00022801"/>
    </source>
</evidence>
<dbReference type="Gene3D" id="2.70.70.10">
    <property type="entry name" value="Glucose Permease (Domain IIA)"/>
    <property type="match status" value="1"/>
</dbReference>
<dbReference type="InterPro" id="IPR016047">
    <property type="entry name" value="M23ase_b-sheet_dom"/>
</dbReference>
<evidence type="ECO:0000259" key="8">
    <source>
        <dbReference type="Pfam" id="PF01551"/>
    </source>
</evidence>
<keyword evidence="7" id="KW-0482">Metalloprotease</keyword>
<evidence type="ECO:0000256" key="6">
    <source>
        <dbReference type="ARBA" id="ARBA00022833"/>
    </source>
</evidence>
<feature type="domain" description="Opacity-associated protein A LysM-like" evidence="9">
    <location>
        <begin position="121"/>
        <end position="203"/>
    </location>
</feature>
<comment type="caution">
    <text evidence="11">The sequence shown here is derived from an EMBL/GenBank/DDBJ whole genome shotgun (WGS) entry which is preliminary data.</text>
</comment>
<dbReference type="InterPro" id="IPR045834">
    <property type="entry name" value="Csd3_N2"/>
</dbReference>
<dbReference type="PANTHER" id="PTHR21666">
    <property type="entry name" value="PEPTIDASE-RELATED"/>
    <property type="match status" value="1"/>
</dbReference>
<dbReference type="Pfam" id="PF04225">
    <property type="entry name" value="LysM_OapA"/>
    <property type="match status" value="1"/>
</dbReference>
<evidence type="ECO:0000256" key="7">
    <source>
        <dbReference type="ARBA" id="ARBA00023049"/>
    </source>
</evidence>
<keyword evidence="6" id="KW-0862">Zinc</keyword>
<dbReference type="Pfam" id="PF01551">
    <property type="entry name" value="Peptidase_M23"/>
    <property type="match status" value="1"/>
</dbReference>
<protein>
    <submittedName>
        <fullName evidence="11">Peptidoglycan DD-metalloendopeptidase family protein</fullName>
    </submittedName>
</protein>
<sequence length="486" mass="53978">MQPPESKAEKSHGLSWLHFPKTHFFATSALTVGLITLLSVWPSENAEAIRQAELPSDQQINNNEATAETKTLDSSVESTPSQTLTSLARETSVASIDESTTTELAQTTEVEVLPAAAITENWHEEVVKSGDNLSNIFKRAKLTDRDVYLFVSSSKEAKALTKLQPGEKLEFLIEDESLSAVRYKPNRLDTLIFNREENSYNYEKHSAQPDIQLAFKEANITDSLFLAGTKAGLEDSIIMETANIFGWDIDFVLDIRRGDSFKVLYEEKFLDGEKFGNGSILAAEFTNQGKTYRAVRYTNASGDSQYYTPDGDSMRKEFLRTPVDFARISSHFNLRRKHPVLNTIRAHKGTDYAAPRGTPIKAVGDGKIVHAGRKGGYGNVVIIQHGQTYKTLYAHMSKFRRGIRVGKTVKQGQTIGYVGSTGLATGPHLHYEFYVNGAVRNPVTVKLPKAKSIPSSEMLRFAQQTQPVLAKLGVHTNTQLALKENQ</sequence>
<dbReference type="CDD" id="cd12797">
    <property type="entry name" value="M23_peptidase"/>
    <property type="match status" value="1"/>
</dbReference>
<evidence type="ECO:0000256" key="2">
    <source>
        <dbReference type="ARBA" id="ARBA00004196"/>
    </source>
</evidence>
<dbReference type="Gene3D" id="3.10.450.350">
    <property type="match status" value="2"/>
</dbReference>
<evidence type="ECO:0000256" key="4">
    <source>
        <dbReference type="ARBA" id="ARBA00022723"/>
    </source>
</evidence>
<evidence type="ECO:0000256" key="3">
    <source>
        <dbReference type="ARBA" id="ARBA00022670"/>
    </source>
</evidence>
<gene>
    <name evidence="11" type="ORF">NBRC116591_19280</name>
</gene>
<name>A0ABQ0A8Z6_9GAMM</name>
<dbReference type="SUPFAM" id="SSF51261">
    <property type="entry name" value="Duplicated hybrid motif"/>
    <property type="match status" value="1"/>
</dbReference>
<keyword evidence="5" id="KW-0378">Hydrolase</keyword>
<evidence type="ECO:0000256" key="1">
    <source>
        <dbReference type="ARBA" id="ARBA00001947"/>
    </source>
</evidence>
<dbReference type="InterPro" id="IPR007340">
    <property type="entry name" value="LysM_Opacity-associatedA"/>
</dbReference>